<dbReference type="Proteomes" id="UP001566132">
    <property type="component" value="Unassembled WGS sequence"/>
</dbReference>
<reference evidence="14 15" key="1">
    <citation type="submission" date="2024-05" db="EMBL/GenBank/DDBJ databases">
        <title>Genetic variation in Jamaican populations of the coffee berry borer (Hypothenemus hampei).</title>
        <authorList>
            <person name="Errbii M."/>
            <person name="Myrie A."/>
        </authorList>
    </citation>
    <scope>NUCLEOTIDE SEQUENCE [LARGE SCALE GENOMIC DNA]</scope>
    <source>
        <strain evidence="14">JA-Hopewell-2020-01-JO</strain>
        <tissue evidence="14">Whole body</tissue>
    </source>
</reference>
<comment type="function">
    <text evidence="12">Transposase-derived protein that may have nuclease activity. Does not have transposase activity.</text>
</comment>
<dbReference type="GO" id="GO:0004518">
    <property type="term" value="F:nuclease activity"/>
    <property type="evidence" value="ECO:0007669"/>
    <property type="project" value="UniProtKB-KW"/>
</dbReference>
<keyword evidence="8" id="KW-0479">Metal-binding</keyword>
<protein>
    <recommendedName>
        <fullName evidence="5">Putative nuclease HARBI1</fullName>
    </recommendedName>
    <alternativeName>
        <fullName evidence="11">Harbinger transposase-derived nuclease</fullName>
    </alternativeName>
</protein>
<sequence>MSDHFSSSDDDLEEFVNVFKIPKSINYFEQIVPQFSEQQYREHFRIGRQLTQQLANQFEVSEYYHYQEGDSEKITALKFITVFLWYAGSEAGSFRDVADRFDISKSSLYKIIRRVTYFLSNLSPQVIKWPTNEEQIEIEEHYRGKGFPGVVGIIDGTHIRIDKPDEDSDSYLNRKHFYSIQAQVVCDHKKRIVDIFVGYPGSVHDGRVFRNSPLSRILQEKCRDFYLLADSGYPCLPQMLTPFRDTGNLTRRQRNFNYILSKNRYVIEHCFGLLKQKLRQLYHIKLKSIPDIVHFIRSCAVLHNLAIDDEFIIHYEILPHPDDNPVEIEIENDEDDGNGSVKRNEVMNSLDLVI</sequence>
<dbReference type="InterPro" id="IPR027806">
    <property type="entry name" value="HARBI1_dom"/>
</dbReference>
<comment type="similarity">
    <text evidence="4">Belongs to the HARBI1 family.</text>
</comment>
<keyword evidence="7" id="KW-0540">Nuclease</keyword>
<evidence type="ECO:0000256" key="12">
    <source>
        <dbReference type="ARBA" id="ARBA00045850"/>
    </source>
</evidence>
<dbReference type="PRINTS" id="PR02086">
    <property type="entry name" value="PUTNUCHARBI1"/>
</dbReference>
<dbReference type="InterPro" id="IPR026103">
    <property type="entry name" value="HARBI1_animal"/>
</dbReference>
<evidence type="ECO:0000256" key="3">
    <source>
        <dbReference type="ARBA" id="ARBA00004496"/>
    </source>
</evidence>
<accession>A0ABD1E3N4</accession>
<dbReference type="PANTHER" id="PTHR22930:SF85">
    <property type="entry name" value="GH03217P-RELATED"/>
    <property type="match status" value="1"/>
</dbReference>
<dbReference type="GO" id="GO:0005634">
    <property type="term" value="C:nucleus"/>
    <property type="evidence" value="ECO:0007669"/>
    <property type="project" value="UniProtKB-SubCell"/>
</dbReference>
<evidence type="ECO:0000313" key="14">
    <source>
        <dbReference type="EMBL" id="KAL1489224.1"/>
    </source>
</evidence>
<evidence type="ECO:0000256" key="2">
    <source>
        <dbReference type="ARBA" id="ARBA00004123"/>
    </source>
</evidence>
<keyword evidence="10" id="KW-0539">Nucleus</keyword>
<evidence type="ECO:0000256" key="10">
    <source>
        <dbReference type="ARBA" id="ARBA00023242"/>
    </source>
</evidence>
<evidence type="ECO:0000256" key="8">
    <source>
        <dbReference type="ARBA" id="ARBA00022723"/>
    </source>
</evidence>
<dbReference type="PANTHER" id="PTHR22930">
    <property type="match status" value="1"/>
</dbReference>
<name>A0ABD1E3N4_HYPHA</name>
<proteinExistence type="inferred from homology"/>
<dbReference type="GO" id="GO:0016787">
    <property type="term" value="F:hydrolase activity"/>
    <property type="evidence" value="ECO:0007669"/>
    <property type="project" value="UniProtKB-KW"/>
</dbReference>
<evidence type="ECO:0000256" key="11">
    <source>
        <dbReference type="ARBA" id="ARBA00030126"/>
    </source>
</evidence>
<dbReference type="GO" id="GO:0046872">
    <property type="term" value="F:metal ion binding"/>
    <property type="evidence" value="ECO:0007669"/>
    <property type="project" value="UniProtKB-KW"/>
</dbReference>
<comment type="subcellular location">
    <subcellularLocation>
        <location evidence="3">Cytoplasm</location>
    </subcellularLocation>
    <subcellularLocation>
        <location evidence="2">Nucleus</location>
    </subcellularLocation>
</comment>
<dbReference type="EMBL" id="JBDJPC010000012">
    <property type="protein sequence ID" value="KAL1489224.1"/>
    <property type="molecule type" value="Genomic_DNA"/>
</dbReference>
<evidence type="ECO:0000256" key="1">
    <source>
        <dbReference type="ARBA" id="ARBA00001968"/>
    </source>
</evidence>
<keyword evidence="9" id="KW-0378">Hydrolase</keyword>
<evidence type="ECO:0000256" key="9">
    <source>
        <dbReference type="ARBA" id="ARBA00022801"/>
    </source>
</evidence>
<evidence type="ECO:0000256" key="7">
    <source>
        <dbReference type="ARBA" id="ARBA00022722"/>
    </source>
</evidence>
<evidence type="ECO:0000259" key="13">
    <source>
        <dbReference type="Pfam" id="PF13359"/>
    </source>
</evidence>
<keyword evidence="15" id="KW-1185">Reference proteome</keyword>
<gene>
    <name evidence="14" type="ORF">ABEB36_014157</name>
</gene>
<evidence type="ECO:0000313" key="15">
    <source>
        <dbReference type="Proteomes" id="UP001566132"/>
    </source>
</evidence>
<dbReference type="Pfam" id="PF13359">
    <property type="entry name" value="DDE_Tnp_4"/>
    <property type="match status" value="1"/>
</dbReference>
<evidence type="ECO:0000256" key="5">
    <source>
        <dbReference type="ARBA" id="ARBA00015519"/>
    </source>
</evidence>
<keyword evidence="6" id="KW-0963">Cytoplasm</keyword>
<organism evidence="14 15">
    <name type="scientific">Hypothenemus hampei</name>
    <name type="common">Coffee berry borer</name>
    <dbReference type="NCBI Taxonomy" id="57062"/>
    <lineage>
        <taxon>Eukaryota</taxon>
        <taxon>Metazoa</taxon>
        <taxon>Ecdysozoa</taxon>
        <taxon>Arthropoda</taxon>
        <taxon>Hexapoda</taxon>
        <taxon>Insecta</taxon>
        <taxon>Pterygota</taxon>
        <taxon>Neoptera</taxon>
        <taxon>Endopterygota</taxon>
        <taxon>Coleoptera</taxon>
        <taxon>Polyphaga</taxon>
        <taxon>Cucujiformia</taxon>
        <taxon>Curculionidae</taxon>
        <taxon>Scolytinae</taxon>
        <taxon>Hypothenemus</taxon>
    </lineage>
</organism>
<dbReference type="GO" id="GO:0005737">
    <property type="term" value="C:cytoplasm"/>
    <property type="evidence" value="ECO:0007669"/>
    <property type="project" value="UniProtKB-SubCell"/>
</dbReference>
<comment type="cofactor">
    <cofactor evidence="1">
        <name>a divalent metal cation</name>
        <dbReference type="ChEBI" id="CHEBI:60240"/>
    </cofactor>
</comment>
<evidence type="ECO:0000256" key="4">
    <source>
        <dbReference type="ARBA" id="ARBA00006958"/>
    </source>
</evidence>
<evidence type="ECO:0000256" key="6">
    <source>
        <dbReference type="ARBA" id="ARBA00022490"/>
    </source>
</evidence>
<feature type="domain" description="DDE Tnp4" evidence="13">
    <location>
        <begin position="154"/>
        <end position="304"/>
    </location>
</feature>
<comment type="caution">
    <text evidence="14">The sequence shown here is derived from an EMBL/GenBank/DDBJ whole genome shotgun (WGS) entry which is preliminary data.</text>
</comment>
<dbReference type="InterPro" id="IPR045249">
    <property type="entry name" value="HARBI1-like"/>
</dbReference>
<dbReference type="AlphaFoldDB" id="A0ABD1E3N4"/>